<dbReference type="InterPro" id="IPR050085">
    <property type="entry name" value="AGPR"/>
</dbReference>
<dbReference type="GO" id="GO:0005737">
    <property type="term" value="C:cytoplasm"/>
    <property type="evidence" value="ECO:0007669"/>
    <property type="project" value="InterPro"/>
</dbReference>
<dbReference type="InterPro" id="IPR000534">
    <property type="entry name" value="Semialdehyde_DH_NAD-bd"/>
</dbReference>
<evidence type="ECO:0000256" key="3">
    <source>
        <dbReference type="ARBA" id="ARBA00022605"/>
    </source>
</evidence>
<dbReference type="SMART" id="SM00859">
    <property type="entry name" value="Semialdhyde_dh"/>
    <property type="match status" value="1"/>
</dbReference>
<dbReference type="GO" id="GO:0003942">
    <property type="term" value="F:N-acetyl-gamma-glutamyl-phosphate reductase activity"/>
    <property type="evidence" value="ECO:0007669"/>
    <property type="project" value="UniProtKB-EC"/>
</dbReference>
<dbReference type="NCBIfam" id="TIGR01851">
    <property type="entry name" value="argC_other"/>
    <property type="match status" value="1"/>
</dbReference>
<gene>
    <name evidence="7" type="primary">argC</name>
    <name evidence="7" type="ORF">H9943_03890</name>
</gene>
<reference evidence="7" key="1">
    <citation type="journal article" date="2021" name="PeerJ">
        <title>Extensive microbial diversity within the chicken gut microbiome revealed by metagenomics and culture.</title>
        <authorList>
            <person name="Gilroy R."/>
            <person name="Ravi A."/>
            <person name="Getino M."/>
            <person name="Pursley I."/>
            <person name="Horton D.L."/>
            <person name="Alikhan N.F."/>
            <person name="Baker D."/>
            <person name="Gharbi K."/>
            <person name="Hall N."/>
            <person name="Watson M."/>
            <person name="Adriaenssens E.M."/>
            <person name="Foster-Nyarko E."/>
            <person name="Jarju S."/>
            <person name="Secka A."/>
            <person name="Antonio M."/>
            <person name="Oren A."/>
            <person name="Chaudhuri R.R."/>
            <person name="La Ragione R."/>
            <person name="Hildebrand F."/>
            <person name="Pallen M.J."/>
        </authorList>
    </citation>
    <scope>NUCLEOTIDE SEQUENCE</scope>
    <source>
        <strain evidence="7">ChiBcec8-14828</strain>
    </source>
</reference>
<evidence type="ECO:0000256" key="1">
    <source>
        <dbReference type="ARBA" id="ARBA00022490"/>
    </source>
</evidence>
<dbReference type="SUPFAM" id="SSF55347">
    <property type="entry name" value="Glyceraldehyde-3-phosphate dehydrogenase-like, C-terminal domain"/>
    <property type="match status" value="1"/>
</dbReference>
<feature type="domain" description="Semialdehyde dehydrogenase NAD-binding" evidence="6">
    <location>
        <begin position="3"/>
        <end position="104"/>
    </location>
</feature>
<dbReference type="EC" id="1.2.1.38" evidence="7"/>
<comment type="caution">
    <text evidence="7">The sequence shown here is derived from an EMBL/GenBank/DDBJ whole genome shotgun (WGS) entry which is preliminary data.</text>
</comment>
<protein>
    <submittedName>
        <fullName evidence="7">N-acetyl-gamma-glutamyl-phosphate reductase</fullName>
        <ecNumber evidence="7">1.2.1.38</ecNumber>
    </submittedName>
</protein>
<dbReference type="SUPFAM" id="SSF51735">
    <property type="entry name" value="NAD(P)-binding Rossmann-fold domains"/>
    <property type="match status" value="1"/>
</dbReference>
<keyword evidence="1" id="KW-0963">Cytoplasm</keyword>
<evidence type="ECO:0000256" key="2">
    <source>
        <dbReference type="ARBA" id="ARBA00022571"/>
    </source>
</evidence>
<dbReference type="CDD" id="cd23935">
    <property type="entry name" value="AGPR_2_C"/>
    <property type="match status" value="1"/>
</dbReference>
<dbReference type="InterPro" id="IPR058924">
    <property type="entry name" value="AGPR_dimerisation_dom"/>
</dbReference>
<sequence length="309" mass="33436">MKQVFIDGSAGTTGLRIKERLKARTDVTLIELKDEDRKNKALRKEAMNDADAVFLCLPDDAARQAVQMVENEHTIVLDASTAHRTLPGWVYGLPQLSHAQKEAIQAAKRIAVPGCHACGFIVLAAPLVKAGVLDAQTVLSCTSLTGYSGGGKSMIAEYESEQRSPLLDAPRMYGLTQQHKHLKEMCAVTGLAHAPVFLPIVGDFYSGMQVTVPLPESQCKASRAEIEEIYRSTYNDAVIRWDAHMEQDGFLSALTLSGRDDMRVGLMGADERLIAVAQYDNLGKGASGAAIECMNLALGLSDYEGLVLA</sequence>
<dbReference type="InterPro" id="IPR036291">
    <property type="entry name" value="NAD(P)-bd_dom_sf"/>
</dbReference>
<dbReference type="GO" id="GO:0006526">
    <property type="term" value="P:L-arginine biosynthetic process"/>
    <property type="evidence" value="ECO:0007669"/>
    <property type="project" value="UniProtKB-KW"/>
</dbReference>
<proteinExistence type="predicted"/>
<keyword evidence="5 7" id="KW-0560">Oxidoreductase</keyword>
<dbReference type="Gene3D" id="3.40.50.720">
    <property type="entry name" value="NAD(P)-binding Rossmann-like Domain"/>
    <property type="match status" value="1"/>
</dbReference>
<evidence type="ECO:0000256" key="4">
    <source>
        <dbReference type="ARBA" id="ARBA00022857"/>
    </source>
</evidence>
<dbReference type="InterPro" id="IPR010136">
    <property type="entry name" value="AGPR_type-2"/>
</dbReference>
<keyword evidence="4" id="KW-0521">NADP</keyword>
<dbReference type="GO" id="GO:0051287">
    <property type="term" value="F:NAD binding"/>
    <property type="evidence" value="ECO:0007669"/>
    <property type="project" value="InterPro"/>
</dbReference>
<dbReference type="PANTHER" id="PTHR32338:SF10">
    <property type="entry name" value="N-ACETYL-GAMMA-GLUTAMYL-PHOSPHATE REDUCTASE, CHLOROPLASTIC-RELATED"/>
    <property type="match status" value="1"/>
</dbReference>
<dbReference type="PANTHER" id="PTHR32338">
    <property type="entry name" value="N-ACETYL-GAMMA-GLUTAMYL-PHOSPHATE REDUCTASE, CHLOROPLASTIC-RELATED-RELATED"/>
    <property type="match status" value="1"/>
</dbReference>
<dbReference type="Proteomes" id="UP000824209">
    <property type="component" value="Unassembled WGS sequence"/>
</dbReference>
<keyword evidence="3" id="KW-0028">Amino-acid biosynthesis</keyword>
<dbReference type="Pfam" id="PF22698">
    <property type="entry name" value="Semialdhyde_dhC_1"/>
    <property type="match status" value="1"/>
</dbReference>
<evidence type="ECO:0000259" key="6">
    <source>
        <dbReference type="SMART" id="SM00859"/>
    </source>
</evidence>
<reference evidence="7" key="2">
    <citation type="submission" date="2021-04" db="EMBL/GenBank/DDBJ databases">
        <authorList>
            <person name="Gilroy R."/>
        </authorList>
    </citation>
    <scope>NUCLEOTIDE SEQUENCE</scope>
    <source>
        <strain evidence="7">ChiBcec8-14828</strain>
    </source>
</reference>
<dbReference type="Gene3D" id="3.30.360.10">
    <property type="entry name" value="Dihydrodipicolinate Reductase, domain 2"/>
    <property type="match status" value="1"/>
</dbReference>
<dbReference type="EMBL" id="DWYA01000037">
    <property type="protein sequence ID" value="HJB39518.1"/>
    <property type="molecule type" value="Genomic_DNA"/>
</dbReference>
<dbReference type="CDD" id="cd17896">
    <property type="entry name" value="AGPR_2_N"/>
    <property type="match status" value="1"/>
</dbReference>
<evidence type="ECO:0000256" key="5">
    <source>
        <dbReference type="ARBA" id="ARBA00023002"/>
    </source>
</evidence>
<dbReference type="AlphaFoldDB" id="A0A9D2M371"/>
<evidence type="ECO:0000313" key="7">
    <source>
        <dbReference type="EMBL" id="HJB39518.1"/>
    </source>
</evidence>
<accession>A0A9D2M371</accession>
<keyword evidence="2" id="KW-0055">Arginine biosynthesis</keyword>
<name>A0A9D2M371_9FIRM</name>
<dbReference type="Pfam" id="PF01118">
    <property type="entry name" value="Semialdhyde_dh"/>
    <property type="match status" value="1"/>
</dbReference>
<organism evidence="7 8">
    <name type="scientific">Candidatus Ruthenibacterium avium</name>
    <dbReference type="NCBI Taxonomy" id="2838751"/>
    <lineage>
        <taxon>Bacteria</taxon>
        <taxon>Bacillati</taxon>
        <taxon>Bacillota</taxon>
        <taxon>Clostridia</taxon>
        <taxon>Eubacteriales</taxon>
        <taxon>Oscillospiraceae</taxon>
        <taxon>Ruthenibacterium</taxon>
    </lineage>
</organism>
<evidence type="ECO:0000313" key="8">
    <source>
        <dbReference type="Proteomes" id="UP000824209"/>
    </source>
</evidence>